<accession>A0A6P8I109</accession>
<evidence type="ECO:0000256" key="9">
    <source>
        <dbReference type="ARBA" id="ARBA00023273"/>
    </source>
</evidence>
<evidence type="ECO:0000256" key="1">
    <source>
        <dbReference type="ARBA" id="ARBA00004120"/>
    </source>
</evidence>
<evidence type="ECO:0000256" key="7">
    <source>
        <dbReference type="ARBA" id="ARBA00023136"/>
    </source>
</evidence>
<dbReference type="GeneID" id="116298069"/>
<comment type="subcellular location">
    <subcellularLocation>
        <location evidence="2">Cell membrane</location>
        <topology evidence="2">Single-pass membrane protein</topology>
    </subcellularLocation>
    <subcellularLocation>
        <location evidence="1">Cytoplasm</location>
        <location evidence="1">Cytoskeleton</location>
        <location evidence="1">Cilium basal body</location>
    </subcellularLocation>
</comment>
<dbReference type="OrthoDB" id="5977401at2759"/>
<evidence type="ECO:0000256" key="11">
    <source>
        <dbReference type="SAM" id="Phobius"/>
    </source>
</evidence>
<evidence type="ECO:0000256" key="8">
    <source>
        <dbReference type="ARBA" id="ARBA00023212"/>
    </source>
</evidence>
<keyword evidence="9" id="KW-0966">Cell projection</keyword>
<keyword evidence="7 11" id="KW-0472">Membrane</keyword>
<dbReference type="GO" id="GO:0098797">
    <property type="term" value="C:plasma membrane protein complex"/>
    <property type="evidence" value="ECO:0007669"/>
    <property type="project" value="TreeGrafter"/>
</dbReference>
<evidence type="ECO:0000256" key="2">
    <source>
        <dbReference type="ARBA" id="ARBA00004162"/>
    </source>
</evidence>
<feature type="coiled-coil region" evidence="10">
    <location>
        <begin position="800"/>
        <end position="827"/>
    </location>
</feature>
<evidence type="ECO:0000256" key="6">
    <source>
        <dbReference type="ARBA" id="ARBA00022989"/>
    </source>
</evidence>
<reference evidence="13" key="1">
    <citation type="submission" date="2025-08" db="UniProtKB">
        <authorList>
            <consortium name="RefSeq"/>
        </authorList>
    </citation>
    <scope>IDENTIFICATION</scope>
    <source>
        <tissue evidence="13">Tentacle</tissue>
    </source>
</reference>
<dbReference type="PANTHER" id="PTHR16795:SF13">
    <property type="entry name" value="EVC COMPLEX MEMBER EVC"/>
    <property type="match status" value="1"/>
</dbReference>
<keyword evidence="4" id="KW-0963">Cytoplasm</keyword>
<feature type="transmembrane region" description="Helical" evidence="11">
    <location>
        <begin position="24"/>
        <end position="48"/>
    </location>
</feature>
<keyword evidence="3" id="KW-1003">Cell membrane</keyword>
<feature type="coiled-coil region" evidence="10">
    <location>
        <begin position="270"/>
        <end position="453"/>
    </location>
</feature>
<dbReference type="InterPro" id="IPR026501">
    <property type="entry name" value="Limbin/EVC"/>
</dbReference>
<feature type="coiled-coil region" evidence="10">
    <location>
        <begin position="595"/>
        <end position="678"/>
    </location>
</feature>
<keyword evidence="12" id="KW-1185">Reference proteome</keyword>
<feature type="coiled-coil region" evidence="10">
    <location>
        <begin position="199"/>
        <end position="235"/>
    </location>
</feature>
<dbReference type="PANTHER" id="PTHR16795">
    <property type="entry name" value="LIMBIN/ELLIS-VAN CREVELD PROTEIN"/>
    <property type="match status" value="1"/>
</dbReference>
<evidence type="ECO:0000256" key="5">
    <source>
        <dbReference type="ARBA" id="ARBA00022692"/>
    </source>
</evidence>
<evidence type="ECO:0000256" key="10">
    <source>
        <dbReference type="SAM" id="Coils"/>
    </source>
</evidence>
<dbReference type="AlphaFoldDB" id="A0A6P8I109"/>
<keyword evidence="8" id="KW-0206">Cytoskeleton</keyword>
<keyword evidence="10" id="KW-0175">Coiled coil</keyword>
<protein>
    <submittedName>
        <fullName evidence="13">Interaptin-like</fullName>
    </submittedName>
</protein>
<name>A0A6P8I109_ACTTE</name>
<dbReference type="FunCoup" id="A0A6P8I109">
    <property type="interactions" value="110"/>
</dbReference>
<evidence type="ECO:0000256" key="3">
    <source>
        <dbReference type="ARBA" id="ARBA00022475"/>
    </source>
</evidence>
<keyword evidence="6 11" id="KW-1133">Transmembrane helix</keyword>
<sequence length="896" mass="105772">MAAKECLQVTIIDTLIEENTLGGLVFLAFLLALLIGFVFGMLIMRYVFREIEDHNARKKKKLFSMSVIEEDNRGNKRSQSFMKKIGSNRIFPVDDSGSGSIAIEMGHPERKDIALSERNLNSPDDGQLVRDCSFADALIKGTGEEMEVELQNQDFGFVQKMEQSMKDEKSETFLRLLKIILTFLLSKSRIDETFKRTTLAKYEQIIEDLKSTSRKENEEKELRETLADSTDLDNALEQLHSKYSKKRDLRLIELQEQFGRDLQDSSGLTEEEAEQILSKLMSSLAAAEKRRSEEINRQTMVLRERLAKRQVMAQQRAADKREEIEEFQEREKQPYNIIAFLKKRGKLMDRQCSRILEEYHEDLKNLEEKHQQAVLKHEADLAVRLRRKRDTKRSMLLNELEGQKEEFEAKASHMITEGDMTADDYLEAFHQLTVMQQAKIEEEEENHDKLEAEEFQDLAWQLTDRWKRSVSKLENGLFSEIKQQAKLSSKEAERMMKKHEEQLEEYTNNRTRERERHQALLQEKLNERRKRWKREAEERALEQNQMATEQENTLRQVLNTQIGLNEQLRKQVLLEHEQNMIALNNHLQISRIRQQKKVEYRLAQRRARLEELKKKMNQEISHSKDQGDSEQMKVIARSQNIEYQAELKKMEEEHQAALEDLRRRLASETEEALKDQDDRLGKILGKLQLEVARRDEIIKHRDVAIRNLEKKIVDTLTREGTMADVQTDRILKQHQTQVDRLNQNIEMEKEKQMMKIREKIEMKQLKKERIIEAKRAREMEEIKAKGVKTASSALTLILRDQEHKKDMEELENEMRLELRRQTELLHKELQQQFVKDLQKEEEVFLARVAEVSSIPEDELMMTIKSSAREAGMDFKLTKQIARDVRKRVRSTRKAED</sequence>
<dbReference type="GO" id="GO:0060170">
    <property type="term" value="C:ciliary membrane"/>
    <property type="evidence" value="ECO:0007669"/>
    <property type="project" value="TreeGrafter"/>
</dbReference>
<feature type="coiled-coil region" evidence="10">
    <location>
        <begin position="482"/>
        <end position="553"/>
    </location>
</feature>
<dbReference type="InParanoid" id="A0A6P8I109"/>
<proteinExistence type="predicted"/>
<dbReference type="Proteomes" id="UP000515163">
    <property type="component" value="Unplaced"/>
</dbReference>
<keyword evidence="5 11" id="KW-0812">Transmembrane</keyword>
<dbReference type="RefSeq" id="XP_031562274.1">
    <property type="nucleotide sequence ID" value="XM_031706414.1"/>
</dbReference>
<dbReference type="KEGG" id="aten:116298069"/>
<evidence type="ECO:0000313" key="12">
    <source>
        <dbReference type="Proteomes" id="UP000515163"/>
    </source>
</evidence>
<evidence type="ECO:0000256" key="4">
    <source>
        <dbReference type="ARBA" id="ARBA00022490"/>
    </source>
</evidence>
<gene>
    <name evidence="13" type="primary">LOC116298069</name>
</gene>
<dbReference type="GO" id="GO:0007224">
    <property type="term" value="P:smoothened signaling pathway"/>
    <property type="evidence" value="ECO:0007669"/>
    <property type="project" value="InterPro"/>
</dbReference>
<evidence type="ECO:0000313" key="13">
    <source>
        <dbReference type="RefSeq" id="XP_031562274.1"/>
    </source>
</evidence>
<organism evidence="12 13">
    <name type="scientific">Actinia tenebrosa</name>
    <name type="common">Australian red waratah sea anemone</name>
    <dbReference type="NCBI Taxonomy" id="6105"/>
    <lineage>
        <taxon>Eukaryota</taxon>
        <taxon>Metazoa</taxon>
        <taxon>Cnidaria</taxon>
        <taxon>Anthozoa</taxon>
        <taxon>Hexacorallia</taxon>
        <taxon>Actiniaria</taxon>
        <taxon>Actiniidae</taxon>
        <taxon>Actinia</taxon>
    </lineage>
</organism>